<dbReference type="InterPro" id="IPR036098">
    <property type="entry name" value="Thymidylate_synthase_ThyX_sf"/>
</dbReference>
<reference evidence="1" key="1">
    <citation type="journal article" date="2015" name="Nature">
        <title>Complex archaea that bridge the gap between prokaryotes and eukaryotes.</title>
        <authorList>
            <person name="Spang A."/>
            <person name="Saw J.H."/>
            <person name="Jorgensen S.L."/>
            <person name="Zaremba-Niedzwiedzka K."/>
            <person name="Martijn J."/>
            <person name="Lind A.E."/>
            <person name="van Eijk R."/>
            <person name="Schleper C."/>
            <person name="Guy L."/>
            <person name="Ettema T.J."/>
        </authorList>
    </citation>
    <scope>NUCLEOTIDE SEQUENCE</scope>
</reference>
<organism evidence="1">
    <name type="scientific">marine sediment metagenome</name>
    <dbReference type="NCBI Taxonomy" id="412755"/>
    <lineage>
        <taxon>unclassified sequences</taxon>
        <taxon>metagenomes</taxon>
        <taxon>ecological metagenomes</taxon>
    </lineage>
</organism>
<dbReference type="HAMAP" id="MF_01408">
    <property type="entry name" value="ThyX"/>
    <property type="match status" value="1"/>
</dbReference>
<comment type="caution">
    <text evidence="1">The sequence shown here is derived from an EMBL/GenBank/DDBJ whole genome shotgun (WGS) entry which is preliminary data.</text>
</comment>
<dbReference type="Pfam" id="PF02511">
    <property type="entry name" value="Thy1"/>
    <property type="match status" value="1"/>
</dbReference>
<name>A0A0F9MEY4_9ZZZZ</name>
<dbReference type="Gene3D" id="3.30.1360.170">
    <property type="match status" value="1"/>
</dbReference>
<proteinExistence type="inferred from homology"/>
<dbReference type="GO" id="GO:0050660">
    <property type="term" value="F:flavin adenine dinucleotide binding"/>
    <property type="evidence" value="ECO:0007669"/>
    <property type="project" value="InterPro"/>
</dbReference>
<dbReference type="PANTHER" id="PTHR34934:SF1">
    <property type="entry name" value="FLAVIN-DEPENDENT THYMIDYLATE SYNTHASE"/>
    <property type="match status" value="1"/>
</dbReference>
<dbReference type="NCBIfam" id="TIGR02170">
    <property type="entry name" value="thyX"/>
    <property type="match status" value="1"/>
</dbReference>
<gene>
    <name evidence="1" type="ORF">LCGC14_1392850</name>
</gene>
<evidence type="ECO:0008006" key="2">
    <source>
        <dbReference type="Google" id="ProtNLM"/>
    </source>
</evidence>
<evidence type="ECO:0000313" key="1">
    <source>
        <dbReference type="EMBL" id="KKM75180.1"/>
    </source>
</evidence>
<accession>A0A0F9MEY4</accession>
<dbReference type="InterPro" id="IPR003669">
    <property type="entry name" value="Thymidylate_synthase_ThyX"/>
</dbReference>
<dbReference type="CDD" id="cd20175">
    <property type="entry name" value="ThyX"/>
    <property type="match status" value="1"/>
</dbReference>
<dbReference type="AlphaFoldDB" id="A0A0F9MEY4"/>
<protein>
    <recommendedName>
        <fullName evidence="2">Thymidylate synthase (FAD)</fullName>
    </recommendedName>
</protein>
<dbReference type="GO" id="GO:0006231">
    <property type="term" value="P:dTMP biosynthetic process"/>
    <property type="evidence" value="ECO:0007669"/>
    <property type="project" value="InterPro"/>
</dbReference>
<dbReference type="GO" id="GO:0004799">
    <property type="term" value="F:thymidylate synthase activity"/>
    <property type="evidence" value="ECO:0007669"/>
    <property type="project" value="TreeGrafter"/>
</dbReference>
<sequence>MGDDLSVARAARVSYNADWRAGEGGDGKLINYLMKNKHSTPFEHVTFTFDVKAPIFVFRQWHRHRTWSYNELSARYTELDRDFYIPDSNVIGTQSKKSKQSRVIEPCGNNGIERQEQIGHYIDQCNQSYELYERVLEQGWPRELARTVLPVSMYSKMFATVNLWNLLKFLELRLHPHAQWEIQQYAKAMLELVEPVVPISIKSWKEMK</sequence>
<dbReference type="GO" id="GO:0050797">
    <property type="term" value="F:thymidylate synthase (FAD) activity"/>
    <property type="evidence" value="ECO:0007669"/>
    <property type="project" value="InterPro"/>
</dbReference>
<dbReference type="SUPFAM" id="SSF69796">
    <property type="entry name" value="Thymidylate synthase-complementing protein Thy1"/>
    <property type="match status" value="1"/>
</dbReference>
<dbReference type="PROSITE" id="PS51331">
    <property type="entry name" value="THYX"/>
    <property type="match status" value="1"/>
</dbReference>
<dbReference type="EMBL" id="LAZR01009020">
    <property type="protein sequence ID" value="KKM75180.1"/>
    <property type="molecule type" value="Genomic_DNA"/>
</dbReference>
<dbReference type="PANTHER" id="PTHR34934">
    <property type="entry name" value="FLAVIN-DEPENDENT THYMIDYLATE SYNTHASE"/>
    <property type="match status" value="1"/>
</dbReference>
<dbReference type="GO" id="GO:0070402">
    <property type="term" value="F:NADPH binding"/>
    <property type="evidence" value="ECO:0007669"/>
    <property type="project" value="TreeGrafter"/>
</dbReference>